<evidence type="ECO:0000313" key="2">
    <source>
        <dbReference type="EMBL" id="KAK8087070.1"/>
    </source>
</evidence>
<dbReference type="GO" id="GO:0005840">
    <property type="term" value="C:ribosome"/>
    <property type="evidence" value="ECO:0007669"/>
    <property type="project" value="UniProtKB-KW"/>
</dbReference>
<accession>A0ABR1WV63</accession>
<dbReference type="Pfam" id="PF23151">
    <property type="entry name" value="NuiA_2"/>
    <property type="match status" value="1"/>
</dbReference>
<dbReference type="Gene3D" id="3.40.1460.10">
    <property type="entry name" value="Nuclease A inhibitor-like"/>
    <property type="match status" value="1"/>
</dbReference>
<organism evidence="2 3">
    <name type="scientific">Apiospora phragmitis</name>
    <dbReference type="NCBI Taxonomy" id="2905665"/>
    <lineage>
        <taxon>Eukaryota</taxon>
        <taxon>Fungi</taxon>
        <taxon>Dikarya</taxon>
        <taxon>Ascomycota</taxon>
        <taxon>Pezizomycotina</taxon>
        <taxon>Sordariomycetes</taxon>
        <taxon>Xylariomycetidae</taxon>
        <taxon>Amphisphaeriales</taxon>
        <taxon>Apiosporaceae</taxon>
        <taxon>Apiospora</taxon>
    </lineage>
</organism>
<proteinExistence type="predicted"/>
<keyword evidence="2" id="KW-0687">Ribonucleoprotein</keyword>
<keyword evidence="3" id="KW-1185">Reference proteome</keyword>
<dbReference type="Proteomes" id="UP001480595">
    <property type="component" value="Unassembled WGS sequence"/>
</dbReference>
<feature type="region of interest" description="Disordered" evidence="1">
    <location>
        <begin position="1"/>
        <end position="34"/>
    </location>
</feature>
<dbReference type="RefSeq" id="XP_066721594.1">
    <property type="nucleotide sequence ID" value="XM_066853453.1"/>
</dbReference>
<dbReference type="PANTHER" id="PTHR42093">
    <property type="match status" value="1"/>
</dbReference>
<evidence type="ECO:0000313" key="3">
    <source>
        <dbReference type="Proteomes" id="UP001480595"/>
    </source>
</evidence>
<protein>
    <submittedName>
        <fullName evidence="2">Ribosomal protein L3</fullName>
    </submittedName>
</protein>
<name>A0ABR1WV63_9PEZI</name>
<reference evidence="2 3" key="1">
    <citation type="submission" date="2023-01" db="EMBL/GenBank/DDBJ databases">
        <title>Analysis of 21 Apiospora genomes using comparative genomics revels a genus with tremendous synthesis potential of carbohydrate active enzymes and secondary metabolites.</title>
        <authorList>
            <person name="Sorensen T."/>
        </authorList>
    </citation>
    <scope>NUCLEOTIDE SEQUENCE [LARGE SCALE GENOMIC DNA]</scope>
    <source>
        <strain evidence="2 3">CBS 135458</strain>
    </source>
</reference>
<sequence length="175" mass="18982">MASDEDYMAFLDKANKDPNEGYAKPASSGGAKLEFKTTDDGVQVPAALKEATQDAFYVSDADEPFVPVALKWDEGGKGLPDEGTSTLRIYVDFAKLIAHPNPSSANIELQDPADWDPQGQYNKLLEAVRKAGKGNDVRVYRVPKDSSRVEYWVVTTEGKGKDAKLVGVKALAVES</sequence>
<dbReference type="EMBL" id="JAQQWL010000002">
    <property type="protein sequence ID" value="KAK8087070.1"/>
    <property type="molecule type" value="Genomic_DNA"/>
</dbReference>
<dbReference type="PANTHER" id="PTHR42093:SF1">
    <property type="match status" value="1"/>
</dbReference>
<dbReference type="InterPro" id="IPR056539">
    <property type="entry name" value="NuiA-like"/>
</dbReference>
<dbReference type="GeneID" id="92086516"/>
<gene>
    <name evidence="2" type="ORF">PG994_002044</name>
</gene>
<evidence type="ECO:0000256" key="1">
    <source>
        <dbReference type="SAM" id="MobiDB-lite"/>
    </source>
</evidence>
<comment type="caution">
    <text evidence="2">The sequence shown here is derived from an EMBL/GenBank/DDBJ whole genome shotgun (WGS) entry which is preliminary data.</text>
</comment>
<keyword evidence="2" id="KW-0689">Ribosomal protein</keyword>